<dbReference type="KEGG" id="ptrt:HU722_0027440"/>
<evidence type="ECO:0000313" key="2">
    <source>
        <dbReference type="EMBL" id="QXH83655.1"/>
    </source>
</evidence>
<protein>
    <submittedName>
        <fullName evidence="1">Uncharacterized protein</fullName>
    </submittedName>
</protein>
<sequence length="243" mass="26597">MQLNIASPVNSNFAIPYDNSRVNNRHMNNGQYEAYYTQGDENPAIPPRSVTDSGIRPKNIWGDFFQVAEGNCVTVSAIKAAMVKFGSHPRGIFNQVTKTPAGYKILMKDNVSVSLTHEELRQAGDKAGFLGRGTVLQHAIFLYAASAKRAQLENNDGRAVRSFDAAMQTLNDGEHPGEALTRLGLKQHFRRGTVEALKNGAIGTLADARHSVAVVDGHMDLWGIRRRLANSDWESAPVALILV</sequence>
<evidence type="ECO:0000313" key="3">
    <source>
        <dbReference type="Proteomes" id="UP000615613"/>
    </source>
</evidence>
<accession>A0A8H9YSA6</accession>
<dbReference type="RefSeq" id="WP_065880166.1">
    <property type="nucleotide sequence ID" value="NZ_CP077084.1"/>
</dbReference>
<name>A0A8H9YSA6_9PSED</name>
<reference evidence="1" key="1">
    <citation type="journal article" date="2020" name="Microorganisms">
        <title>Reliable Identification of Environmental Pseudomonas Isolates Using the rpoD Gene.</title>
        <authorList>
            <consortium name="The Broad Institute Genome Sequencing Platform"/>
            <person name="Girard L."/>
            <person name="Lood C."/>
            <person name="Rokni-Zadeh H."/>
            <person name="van Noort V."/>
            <person name="Lavigne R."/>
            <person name="De Mot R."/>
        </authorList>
    </citation>
    <scope>NUCLEOTIDE SEQUENCE [LARGE SCALE GENOMIC DNA]</scope>
    <source>
        <strain evidence="1">SWRI145</strain>
    </source>
</reference>
<reference evidence="2" key="2">
    <citation type="submission" date="2021-06" db="EMBL/GenBank/DDBJ databases">
        <title>Updating the genus Pseudomonas: Description of 43 new species and partition of the Pseudomonas putida group.</title>
        <authorList>
            <person name="Girard L."/>
            <person name="Lood C."/>
            <person name="Vandamme P."/>
            <person name="Rokni-Zadeh H."/>
            <person name="van Noort V."/>
            <person name="Hofte M."/>
            <person name="Lavigne R."/>
            <person name="De Mot R."/>
        </authorList>
    </citation>
    <scope>NUCLEOTIDE SEQUENCE</scope>
    <source>
        <strain evidence="2">SWRI145</strain>
    </source>
</reference>
<keyword evidence="3" id="KW-1185">Reference proteome</keyword>
<dbReference type="EMBL" id="JABWQF010000009">
    <property type="protein sequence ID" value="MBC3293155.1"/>
    <property type="molecule type" value="Genomic_DNA"/>
</dbReference>
<dbReference type="AlphaFoldDB" id="A0A8H9YSA6"/>
<proteinExistence type="predicted"/>
<organism evidence="1">
    <name type="scientific">Pseudomonas tritici</name>
    <dbReference type="NCBI Taxonomy" id="2745518"/>
    <lineage>
        <taxon>Bacteria</taxon>
        <taxon>Pseudomonadati</taxon>
        <taxon>Pseudomonadota</taxon>
        <taxon>Gammaproteobacteria</taxon>
        <taxon>Pseudomonadales</taxon>
        <taxon>Pseudomonadaceae</taxon>
        <taxon>Pseudomonas</taxon>
    </lineage>
</organism>
<gene>
    <name evidence="2" type="ORF">HU722_0027440</name>
    <name evidence="1" type="ORF">HU722_16680</name>
</gene>
<dbReference type="Proteomes" id="UP000615613">
    <property type="component" value="Chromosome"/>
</dbReference>
<evidence type="ECO:0000313" key="1">
    <source>
        <dbReference type="EMBL" id="MBC3293155.1"/>
    </source>
</evidence>
<dbReference type="EMBL" id="CP077084">
    <property type="protein sequence ID" value="QXH83655.1"/>
    <property type="molecule type" value="Genomic_DNA"/>
</dbReference>